<evidence type="ECO:0000256" key="1">
    <source>
        <dbReference type="SAM" id="MobiDB-lite"/>
    </source>
</evidence>
<proteinExistence type="predicted"/>
<evidence type="ECO:0008006" key="4">
    <source>
        <dbReference type="Google" id="ProtNLM"/>
    </source>
</evidence>
<reference evidence="2 3" key="1">
    <citation type="submission" date="2019-01" db="EMBL/GenBank/DDBJ databases">
        <title>Sequencing of cultivated peanut Arachis hypogaea provides insights into genome evolution and oil improvement.</title>
        <authorList>
            <person name="Chen X."/>
        </authorList>
    </citation>
    <scope>NUCLEOTIDE SEQUENCE [LARGE SCALE GENOMIC DNA]</scope>
    <source>
        <strain evidence="3">cv. Fuhuasheng</strain>
        <tissue evidence="2">Leaves</tissue>
    </source>
</reference>
<accession>A0A445DYE2</accession>
<comment type="caution">
    <text evidence="2">The sequence shown here is derived from an EMBL/GenBank/DDBJ whole genome shotgun (WGS) entry which is preliminary data.</text>
</comment>
<dbReference type="InterPro" id="IPR036047">
    <property type="entry name" value="F-box-like_dom_sf"/>
</dbReference>
<evidence type="ECO:0000313" key="2">
    <source>
        <dbReference type="EMBL" id="RYR68238.1"/>
    </source>
</evidence>
<protein>
    <recommendedName>
        <fullName evidence="4">F-box domain-containing protein</fullName>
    </recommendedName>
</protein>
<organism evidence="2 3">
    <name type="scientific">Arachis hypogaea</name>
    <name type="common">Peanut</name>
    <dbReference type="NCBI Taxonomy" id="3818"/>
    <lineage>
        <taxon>Eukaryota</taxon>
        <taxon>Viridiplantae</taxon>
        <taxon>Streptophyta</taxon>
        <taxon>Embryophyta</taxon>
        <taxon>Tracheophyta</taxon>
        <taxon>Spermatophyta</taxon>
        <taxon>Magnoliopsida</taxon>
        <taxon>eudicotyledons</taxon>
        <taxon>Gunneridae</taxon>
        <taxon>Pentapetalae</taxon>
        <taxon>rosids</taxon>
        <taxon>fabids</taxon>
        <taxon>Fabales</taxon>
        <taxon>Fabaceae</taxon>
        <taxon>Papilionoideae</taxon>
        <taxon>50 kb inversion clade</taxon>
        <taxon>dalbergioids sensu lato</taxon>
        <taxon>Dalbergieae</taxon>
        <taxon>Pterocarpus clade</taxon>
        <taxon>Arachis</taxon>
    </lineage>
</organism>
<dbReference type="AlphaFoldDB" id="A0A445DYE2"/>
<evidence type="ECO:0000313" key="3">
    <source>
        <dbReference type="Proteomes" id="UP000289738"/>
    </source>
</evidence>
<name>A0A445DYE2_ARAHY</name>
<dbReference type="SUPFAM" id="SSF81383">
    <property type="entry name" value="F-box domain"/>
    <property type="match status" value="1"/>
</dbReference>
<gene>
    <name evidence="2" type="ORF">Ahy_A03g014716</name>
</gene>
<dbReference type="Proteomes" id="UP000289738">
    <property type="component" value="Chromosome A03"/>
</dbReference>
<dbReference type="EMBL" id="SDMP01000003">
    <property type="protein sequence ID" value="RYR68238.1"/>
    <property type="molecule type" value="Genomic_DNA"/>
</dbReference>
<keyword evidence="3" id="KW-1185">Reference proteome</keyword>
<feature type="compositionally biased region" description="Basic residues" evidence="1">
    <location>
        <begin position="8"/>
        <end position="19"/>
    </location>
</feature>
<feature type="region of interest" description="Disordered" evidence="1">
    <location>
        <begin position="1"/>
        <end position="20"/>
    </location>
</feature>
<sequence>MAGGSMKNGRKRKAAKKVGGKGTVSVECECPLNLLPRDIWVKIGTRVALYSIKDLFNMQVSCKVFLGAARSDAVYKEASMMELPIASFLDNYGLPKHSFIE</sequence>